<dbReference type="Pfam" id="PF03403">
    <property type="entry name" value="PAF-AH_p_II"/>
    <property type="match status" value="1"/>
</dbReference>
<protein>
    <submittedName>
        <fullName evidence="5">Alpha/beta hydrolase family protein</fullName>
    </submittedName>
</protein>
<dbReference type="GO" id="GO:0003847">
    <property type="term" value="F:1-alkyl-2-acetylglycerophosphocholine esterase activity"/>
    <property type="evidence" value="ECO:0007669"/>
    <property type="project" value="TreeGrafter"/>
</dbReference>
<comment type="caution">
    <text evidence="5">The sequence shown here is derived from an EMBL/GenBank/DDBJ whole genome shotgun (WGS) entry which is preliminary data.</text>
</comment>
<dbReference type="Proteomes" id="UP000017127">
    <property type="component" value="Unassembled WGS sequence"/>
</dbReference>
<evidence type="ECO:0000256" key="3">
    <source>
        <dbReference type="ARBA" id="ARBA00023098"/>
    </source>
</evidence>
<evidence type="ECO:0000313" key="5">
    <source>
        <dbReference type="EMBL" id="ERT03981.1"/>
    </source>
</evidence>
<dbReference type="InterPro" id="IPR029058">
    <property type="entry name" value="AB_hydrolase_fold"/>
</dbReference>
<evidence type="ECO:0000313" key="6">
    <source>
        <dbReference type="Proteomes" id="UP000017127"/>
    </source>
</evidence>
<keyword evidence="1 5" id="KW-0378">Hydrolase</keyword>
<dbReference type="Pfam" id="PF07176">
    <property type="entry name" value="DUF1400"/>
    <property type="match status" value="1"/>
</dbReference>
<dbReference type="Gene3D" id="3.40.50.1820">
    <property type="entry name" value="alpha/beta hydrolase"/>
    <property type="match status" value="1"/>
</dbReference>
<reference evidence="5 6" key="1">
    <citation type="journal article" date="2013" name="Front. Microbiol.">
        <title>Comparative genomic analyses of the cyanobacterium, Lyngbya aestuarii BL J, a powerful hydrogen producer.</title>
        <authorList>
            <person name="Kothari A."/>
            <person name="Vaughn M."/>
            <person name="Garcia-Pichel F."/>
        </authorList>
    </citation>
    <scope>NUCLEOTIDE SEQUENCE [LARGE SCALE GENOMIC DNA]</scope>
    <source>
        <strain evidence="5 6">BL J</strain>
    </source>
</reference>
<dbReference type="InterPro" id="IPR010802">
    <property type="entry name" value="DUF1400"/>
</dbReference>
<keyword evidence="3" id="KW-0443">Lipid metabolism</keyword>
<dbReference type="EMBL" id="AUZM01000140">
    <property type="protein sequence ID" value="ERT03981.1"/>
    <property type="molecule type" value="Genomic_DNA"/>
</dbReference>
<feature type="domain" description="DUF1400" evidence="4">
    <location>
        <begin position="42"/>
        <end position="176"/>
    </location>
</feature>
<accession>U7QB75</accession>
<gene>
    <name evidence="5" type="ORF">M595_6076</name>
</gene>
<keyword evidence="6" id="KW-1185">Reference proteome</keyword>
<evidence type="ECO:0000256" key="2">
    <source>
        <dbReference type="ARBA" id="ARBA00022963"/>
    </source>
</evidence>
<keyword evidence="2" id="KW-0442">Lipid degradation</keyword>
<dbReference type="PANTHER" id="PTHR10272">
    <property type="entry name" value="PLATELET-ACTIVATING FACTOR ACETYLHYDROLASE"/>
    <property type="match status" value="1"/>
</dbReference>
<sequence>MKMNKLQKQYNQLKINNFDHYLIRNWGLGILIALLSALPTQAAERVYLSFATANLSVSVNALETYAKEGTVNDPELESYLLLLSSDDQEQFRNLLQDSYKIDPLMISQFLYSPTGQIFLEKLGDLIQAKLNEQGTITLRNGSDAIRTALIKASQDSEGLTPLNILRYFPSQGIQVNTQLLFELRDQIQILSRETDAVIEEIVKISNDEIISEPLTDYSQKRDIRYPGSHSTLKRTILLNDRQRNRKISVDLYLPTPLNQVNQGQPNSIPVIVVSHGLAANRTEYAAFGEHLASYGFVAALIQHPGSDTDQVEALLSGRATDVFKVSEFVDRPTDISFLLDELERRNPSEFDGQLNLNQVGVAGYSFGAYTALAIAGAEIDFDNLQADCSAKLDSPNLARLFQCRALELPRTDYQFRDERVKAVMPINPVNSSIFGEQSLSQIQVPLLWQTSGEDKVTPVAWEQVRSFTWLTTPHKYLLLAEGDHHINLNLSMVNQAVSSSLKEVIDPVPVTINNYMNAVGLAFFKVYVANDQSYSPYLQAAYAKAISEDTYPLSLVSSVTPEQFYQAIRQARQQGKVLIKNQEGNDVYSTL</sequence>
<proteinExistence type="predicted"/>
<dbReference type="OrthoDB" id="422423at2"/>
<dbReference type="SUPFAM" id="SSF53474">
    <property type="entry name" value="alpha/beta-Hydrolases"/>
    <property type="match status" value="1"/>
</dbReference>
<dbReference type="PANTHER" id="PTHR10272:SF13">
    <property type="entry name" value="POLY(ETHYLENE TEREPHTHALATE) HYDROLASE"/>
    <property type="match status" value="1"/>
</dbReference>
<dbReference type="RefSeq" id="WP_023069737.1">
    <property type="nucleotide sequence ID" value="NZ_AUZM01000140.1"/>
</dbReference>
<evidence type="ECO:0000256" key="1">
    <source>
        <dbReference type="ARBA" id="ARBA00022801"/>
    </source>
</evidence>
<dbReference type="GO" id="GO:0016042">
    <property type="term" value="P:lipid catabolic process"/>
    <property type="evidence" value="ECO:0007669"/>
    <property type="project" value="UniProtKB-KW"/>
</dbReference>
<dbReference type="AlphaFoldDB" id="U7QB75"/>
<organism evidence="5 6">
    <name type="scientific">Lyngbya aestuarii BL J</name>
    <dbReference type="NCBI Taxonomy" id="1348334"/>
    <lineage>
        <taxon>Bacteria</taxon>
        <taxon>Bacillati</taxon>
        <taxon>Cyanobacteriota</taxon>
        <taxon>Cyanophyceae</taxon>
        <taxon>Oscillatoriophycideae</taxon>
        <taxon>Oscillatoriales</taxon>
        <taxon>Microcoleaceae</taxon>
        <taxon>Lyngbya</taxon>
    </lineage>
</organism>
<evidence type="ECO:0000259" key="4">
    <source>
        <dbReference type="Pfam" id="PF07176"/>
    </source>
</evidence>
<name>U7QB75_9CYAN</name>